<dbReference type="InterPro" id="IPR011009">
    <property type="entry name" value="Kinase-like_dom_sf"/>
</dbReference>
<evidence type="ECO:0000256" key="2">
    <source>
        <dbReference type="ARBA" id="ARBA00022679"/>
    </source>
</evidence>
<dbReference type="InterPro" id="IPR008271">
    <property type="entry name" value="Ser/Thr_kinase_AS"/>
</dbReference>
<keyword evidence="7" id="KW-0238">DNA-binding</keyword>
<keyword evidence="5" id="KW-0067">ATP-binding</keyword>
<evidence type="ECO:0000313" key="8">
    <source>
        <dbReference type="Proteomes" id="UP001279410"/>
    </source>
</evidence>
<feature type="non-terminal residue" evidence="7">
    <location>
        <position position="1"/>
    </location>
</feature>
<dbReference type="SMART" id="SM00220">
    <property type="entry name" value="S_TKc"/>
    <property type="match status" value="1"/>
</dbReference>
<evidence type="ECO:0000256" key="4">
    <source>
        <dbReference type="ARBA" id="ARBA00022777"/>
    </source>
</evidence>
<dbReference type="GO" id="GO:0005634">
    <property type="term" value="C:nucleus"/>
    <property type="evidence" value="ECO:0007669"/>
    <property type="project" value="TreeGrafter"/>
</dbReference>
<dbReference type="InterPro" id="IPR050494">
    <property type="entry name" value="Ser_Thr_dual-spec_kinase"/>
</dbReference>
<dbReference type="GO" id="GO:0004674">
    <property type="term" value="F:protein serine/threonine kinase activity"/>
    <property type="evidence" value="ECO:0007669"/>
    <property type="project" value="UniProtKB-KW"/>
</dbReference>
<dbReference type="GO" id="GO:0005737">
    <property type="term" value="C:cytoplasm"/>
    <property type="evidence" value="ECO:0007669"/>
    <property type="project" value="TreeGrafter"/>
</dbReference>
<proteinExistence type="predicted"/>
<dbReference type="GO" id="GO:0004713">
    <property type="term" value="F:protein tyrosine kinase activity"/>
    <property type="evidence" value="ECO:0007669"/>
    <property type="project" value="TreeGrafter"/>
</dbReference>
<keyword evidence="3" id="KW-0547">Nucleotide-binding</keyword>
<comment type="caution">
    <text evidence="7">The sequence shown here is derived from an EMBL/GenBank/DDBJ whole genome shotgun (WGS) entry which is preliminary data.</text>
</comment>
<sequence>ISMLTNLMKKGLHKYNIIRFHESFELEEGNALVFEILDISLHDYMTQRHIACLPSYVIRTLIQQLATALNVLKKVGVIHTDIKMDNIMLVDHLRKPLRVKLIDFGLAIPRSQAHQGGVYQPHPYRSPEIILGAPFAEAIDMWSLGCVMALMHGRRLFPRCSEHNL</sequence>
<dbReference type="PROSITE" id="PS00108">
    <property type="entry name" value="PROTEIN_KINASE_ST"/>
    <property type="match status" value="1"/>
</dbReference>
<accession>A0AAD3M6V9</accession>
<dbReference type="PANTHER" id="PTHR24058">
    <property type="entry name" value="DUAL SPECIFICITY PROTEIN KINASE"/>
    <property type="match status" value="1"/>
</dbReference>
<dbReference type="EMBL" id="BRZM01000006">
    <property type="protein sequence ID" value="GLD48777.1"/>
    <property type="molecule type" value="Genomic_DNA"/>
</dbReference>
<evidence type="ECO:0000256" key="5">
    <source>
        <dbReference type="ARBA" id="ARBA00022840"/>
    </source>
</evidence>
<reference evidence="7" key="1">
    <citation type="submission" date="2022-08" db="EMBL/GenBank/DDBJ databases">
        <title>Genome sequencing of akame (Lates japonicus).</title>
        <authorList>
            <person name="Hashiguchi Y."/>
            <person name="Takahashi H."/>
        </authorList>
    </citation>
    <scope>NUCLEOTIDE SEQUENCE</scope>
    <source>
        <strain evidence="7">Kochi</strain>
    </source>
</reference>
<evidence type="ECO:0000259" key="6">
    <source>
        <dbReference type="PROSITE" id="PS50011"/>
    </source>
</evidence>
<dbReference type="PANTHER" id="PTHR24058:SF17">
    <property type="entry name" value="HOMEODOMAIN INTERACTING PROTEIN KINASE, ISOFORM D"/>
    <property type="match status" value="1"/>
</dbReference>
<feature type="non-terminal residue" evidence="7">
    <location>
        <position position="165"/>
    </location>
</feature>
<feature type="domain" description="Protein kinase" evidence="6">
    <location>
        <begin position="1"/>
        <end position="165"/>
    </location>
</feature>
<keyword evidence="8" id="KW-1185">Reference proteome</keyword>
<evidence type="ECO:0000256" key="1">
    <source>
        <dbReference type="ARBA" id="ARBA00022527"/>
    </source>
</evidence>
<dbReference type="SUPFAM" id="SSF56112">
    <property type="entry name" value="Protein kinase-like (PK-like)"/>
    <property type="match status" value="1"/>
</dbReference>
<dbReference type="GO" id="GO:0003677">
    <property type="term" value="F:DNA binding"/>
    <property type="evidence" value="ECO:0007669"/>
    <property type="project" value="UniProtKB-KW"/>
</dbReference>
<gene>
    <name evidence="7" type="ORF">AKAME5_000269200</name>
</gene>
<keyword evidence="2" id="KW-0808">Transferase</keyword>
<keyword evidence="4 7" id="KW-0418">Kinase</keyword>
<evidence type="ECO:0000256" key="3">
    <source>
        <dbReference type="ARBA" id="ARBA00022741"/>
    </source>
</evidence>
<name>A0AAD3M6V9_LATJO</name>
<keyword evidence="1" id="KW-0723">Serine/threonine-protein kinase</keyword>
<protein>
    <submittedName>
        <fullName evidence="7">Homeodomain-interacting protein kinase 1-like protein</fullName>
    </submittedName>
</protein>
<dbReference type="Proteomes" id="UP001279410">
    <property type="component" value="Unassembled WGS sequence"/>
</dbReference>
<dbReference type="Pfam" id="PF00069">
    <property type="entry name" value="Pkinase"/>
    <property type="match status" value="1"/>
</dbReference>
<dbReference type="InterPro" id="IPR000719">
    <property type="entry name" value="Prot_kinase_dom"/>
</dbReference>
<dbReference type="GO" id="GO:0005524">
    <property type="term" value="F:ATP binding"/>
    <property type="evidence" value="ECO:0007669"/>
    <property type="project" value="UniProtKB-KW"/>
</dbReference>
<organism evidence="7 8">
    <name type="scientific">Lates japonicus</name>
    <name type="common">Japanese lates</name>
    <dbReference type="NCBI Taxonomy" id="270547"/>
    <lineage>
        <taxon>Eukaryota</taxon>
        <taxon>Metazoa</taxon>
        <taxon>Chordata</taxon>
        <taxon>Craniata</taxon>
        <taxon>Vertebrata</taxon>
        <taxon>Euteleostomi</taxon>
        <taxon>Actinopterygii</taxon>
        <taxon>Neopterygii</taxon>
        <taxon>Teleostei</taxon>
        <taxon>Neoteleostei</taxon>
        <taxon>Acanthomorphata</taxon>
        <taxon>Carangaria</taxon>
        <taxon>Carangaria incertae sedis</taxon>
        <taxon>Centropomidae</taxon>
        <taxon>Lates</taxon>
    </lineage>
</organism>
<dbReference type="Gene3D" id="1.10.510.10">
    <property type="entry name" value="Transferase(Phosphotransferase) domain 1"/>
    <property type="match status" value="1"/>
</dbReference>
<dbReference type="PROSITE" id="PS50011">
    <property type="entry name" value="PROTEIN_KINASE_DOM"/>
    <property type="match status" value="1"/>
</dbReference>
<evidence type="ECO:0000313" key="7">
    <source>
        <dbReference type="EMBL" id="GLD48777.1"/>
    </source>
</evidence>
<keyword evidence="7" id="KW-0371">Homeobox</keyword>
<dbReference type="AlphaFoldDB" id="A0AAD3M6V9"/>